<protein>
    <submittedName>
        <fullName evidence="3">Uncharacterized protein LOC111126299 isoform X1</fullName>
    </submittedName>
</protein>
<dbReference type="OrthoDB" id="6157647at2759"/>
<evidence type="ECO:0000313" key="3">
    <source>
        <dbReference type="RefSeq" id="XP_022326529.1"/>
    </source>
</evidence>
<accession>A0A8B8DG45</accession>
<evidence type="ECO:0000256" key="1">
    <source>
        <dbReference type="SAM" id="SignalP"/>
    </source>
</evidence>
<keyword evidence="2" id="KW-1185">Reference proteome</keyword>
<sequence>MDKFVLLDILLFCLISISSADYYMGYNESFYDITLQTLSYKNGEAEEFSVTYKSIVTSSPSTVWFVDEIPVLIDDPVWITEVTKSVSFSSKLRPRKGRKSSKKEKIKVAIYSENCKTTVELRKGPYSSSTESFTYTINSDNERLLFMEKSQNYGTGGLEYEANTDLTVTKNTKLTVTKKLEWEVVDIPKTRGYSDVLSMKRYVPIQPNSVGKWVYYGSRDRTTVFGQVLFSAVTKEDYASPSVTLNFAKTVKLYVKPRYSNTKLFTAFYERNQTFYKDITNSSRLYQCYIWEVNASPNRGSMYLNTTTSMPLLDLRYFSYRYVQHGYLTELYSIVRDPAYIIDDAICRSKEESSYDPDSGLKIKKTD</sequence>
<gene>
    <name evidence="3" type="primary">LOC111126299</name>
</gene>
<keyword evidence="1" id="KW-0732">Signal</keyword>
<reference evidence="3" key="1">
    <citation type="submission" date="2025-08" db="UniProtKB">
        <authorList>
            <consortium name="RefSeq"/>
        </authorList>
    </citation>
    <scope>IDENTIFICATION</scope>
    <source>
        <tissue evidence="3">Whole sample</tissue>
    </source>
</reference>
<dbReference type="GeneID" id="111126299"/>
<organism evidence="2 3">
    <name type="scientific">Crassostrea virginica</name>
    <name type="common">Eastern oyster</name>
    <dbReference type="NCBI Taxonomy" id="6565"/>
    <lineage>
        <taxon>Eukaryota</taxon>
        <taxon>Metazoa</taxon>
        <taxon>Spiralia</taxon>
        <taxon>Lophotrochozoa</taxon>
        <taxon>Mollusca</taxon>
        <taxon>Bivalvia</taxon>
        <taxon>Autobranchia</taxon>
        <taxon>Pteriomorphia</taxon>
        <taxon>Ostreida</taxon>
        <taxon>Ostreoidea</taxon>
        <taxon>Ostreidae</taxon>
        <taxon>Crassostrea</taxon>
    </lineage>
</organism>
<name>A0A8B8DG45_CRAVI</name>
<dbReference type="RefSeq" id="XP_022326529.1">
    <property type="nucleotide sequence ID" value="XM_022470821.1"/>
</dbReference>
<feature type="chain" id="PRO_5034891118" evidence="1">
    <location>
        <begin position="21"/>
        <end position="367"/>
    </location>
</feature>
<evidence type="ECO:0000313" key="2">
    <source>
        <dbReference type="Proteomes" id="UP000694844"/>
    </source>
</evidence>
<dbReference type="KEGG" id="cvn:111126299"/>
<proteinExistence type="predicted"/>
<dbReference type="Proteomes" id="UP000694844">
    <property type="component" value="Chromosome 3"/>
</dbReference>
<feature type="signal peptide" evidence="1">
    <location>
        <begin position="1"/>
        <end position="20"/>
    </location>
</feature>
<dbReference type="AlphaFoldDB" id="A0A8B8DG45"/>